<dbReference type="OrthoDB" id="10421002at2759"/>
<gene>
    <name evidence="1" type="ORF">PanWU01x14_065680</name>
</gene>
<accession>A0A2P5DGZ2</accession>
<comment type="caution">
    <text evidence="1">The sequence shown here is derived from an EMBL/GenBank/DDBJ whole genome shotgun (WGS) entry which is preliminary data.</text>
</comment>
<reference evidence="2" key="1">
    <citation type="submission" date="2016-06" db="EMBL/GenBank/DDBJ databases">
        <title>Parallel loss of symbiosis genes in relatives of nitrogen-fixing non-legume Parasponia.</title>
        <authorList>
            <person name="Van Velzen R."/>
            <person name="Holmer R."/>
            <person name="Bu F."/>
            <person name="Rutten L."/>
            <person name="Van Zeijl A."/>
            <person name="Liu W."/>
            <person name="Santuari L."/>
            <person name="Cao Q."/>
            <person name="Sharma T."/>
            <person name="Shen D."/>
            <person name="Roswanjaya Y."/>
            <person name="Wardhani T."/>
            <person name="Kalhor M.S."/>
            <person name="Jansen J."/>
            <person name="Van den Hoogen J."/>
            <person name="Gungor B."/>
            <person name="Hartog M."/>
            <person name="Hontelez J."/>
            <person name="Verver J."/>
            <person name="Yang W.-C."/>
            <person name="Schijlen E."/>
            <person name="Repin R."/>
            <person name="Schilthuizen M."/>
            <person name="Schranz E."/>
            <person name="Heidstra R."/>
            <person name="Miyata K."/>
            <person name="Fedorova E."/>
            <person name="Kohlen W."/>
            <person name="Bisseling T."/>
            <person name="Smit S."/>
            <person name="Geurts R."/>
        </authorList>
    </citation>
    <scope>NUCLEOTIDE SEQUENCE [LARGE SCALE GENOMIC DNA]</scope>
    <source>
        <strain evidence="2">cv. WU1-14</strain>
    </source>
</reference>
<feature type="non-terminal residue" evidence="1">
    <location>
        <position position="1"/>
    </location>
</feature>
<proteinExistence type="predicted"/>
<dbReference type="Proteomes" id="UP000237105">
    <property type="component" value="Unassembled WGS sequence"/>
</dbReference>
<sequence length="101" mass="11251">EKSTLMAYYVPCVQPRGGHIYWHLESHVGGLNDTTTLLVIDLAINHWKVLPSKNTPTPSNTRNSSSNVCLISLVTIVREMVFCERKVIGFKRGLNENALGV</sequence>
<evidence type="ECO:0000313" key="1">
    <source>
        <dbReference type="EMBL" id="PON72533.1"/>
    </source>
</evidence>
<organism evidence="1 2">
    <name type="scientific">Parasponia andersonii</name>
    <name type="common">Sponia andersonii</name>
    <dbReference type="NCBI Taxonomy" id="3476"/>
    <lineage>
        <taxon>Eukaryota</taxon>
        <taxon>Viridiplantae</taxon>
        <taxon>Streptophyta</taxon>
        <taxon>Embryophyta</taxon>
        <taxon>Tracheophyta</taxon>
        <taxon>Spermatophyta</taxon>
        <taxon>Magnoliopsida</taxon>
        <taxon>eudicotyledons</taxon>
        <taxon>Gunneridae</taxon>
        <taxon>Pentapetalae</taxon>
        <taxon>rosids</taxon>
        <taxon>fabids</taxon>
        <taxon>Rosales</taxon>
        <taxon>Cannabaceae</taxon>
        <taxon>Parasponia</taxon>
    </lineage>
</organism>
<dbReference type="AlphaFoldDB" id="A0A2P5DGZ2"/>
<keyword evidence="2" id="KW-1185">Reference proteome</keyword>
<protein>
    <submittedName>
        <fullName evidence="1">Uncharacterized protein</fullName>
    </submittedName>
</protein>
<dbReference type="EMBL" id="JXTB01000039">
    <property type="protein sequence ID" value="PON72533.1"/>
    <property type="molecule type" value="Genomic_DNA"/>
</dbReference>
<evidence type="ECO:0000313" key="2">
    <source>
        <dbReference type="Proteomes" id="UP000237105"/>
    </source>
</evidence>
<name>A0A2P5DGZ2_PARAD</name>